<dbReference type="Gene3D" id="2.60.120.40">
    <property type="match status" value="1"/>
</dbReference>
<organism evidence="1">
    <name type="scientific">Siphoviridae sp. ctiMP24</name>
    <dbReference type="NCBI Taxonomy" id="2825621"/>
    <lineage>
        <taxon>Viruses</taxon>
        <taxon>Duplodnaviria</taxon>
        <taxon>Heunggongvirae</taxon>
        <taxon>Uroviricota</taxon>
        <taxon>Caudoviricetes</taxon>
    </lineage>
</organism>
<name>A0A8S5NZ09_9CAUD</name>
<proteinExistence type="predicted"/>
<sequence>MCNNTRYQKSIVRACNNATQTITADQTALALQGTQVVNSGCSVGMETAAYRIRTGGIYHVSADVTLTATAAGTATVQIALNTVALPCAVSTVTTAANGTYTVHVETDISVPCCPAVGGRTVTITAGGVAGTVTHVCSGVTRLA</sequence>
<dbReference type="EMBL" id="BK015297">
    <property type="protein sequence ID" value="DAE00038.1"/>
    <property type="molecule type" value="Genomic_DNA"/>
</dbReference>
<evidence type="ECO:0000313" key="1">
    <source>
        <dbReference type="EMBL" id="DAE00038.1"/>
    </source>
</evidence>
<protein>
    <submittedName>
        <fullName evidence="1">Uncharacterized protein</fullName>
    </submittedName>
</protein>
<reference evidence="1" key="1">
    <citation type="journal article" date="2021" name="Proc. Natl. Acad. Sci. U.S.A.">
        <title>A Catalog of Tens of Thousands of Viruses from Human Metagenomes Reveals Hidden Associations with Chronic Diseases.</title>
        <authorList>
            <person name="Tisza M.J."/>
            <person name="Buck C.B."/>
        </authorList>
    </citation>
    <scope>NUCLEOTIDE SEQUENCE</scope>
    <source>
        <strain evidence="1">CtiMP24</strain>
    </source>
</reference>
<accession>A0A8S5NZ09</accession>
<dbReference type="InterPro" id="IPR008983">
    <property type="entry name" value="Tumour_necrosis_fac-like_dom"/>
</dbReference>